<reference evidence="3" key="2">
    <citation type="submission" date="2017-02" db="UniProtKB">
        <authorList>
            <consortium name="WormBaseParasite"/>
        </authorList>
    </citation>
    <scope>IDENTIFICATION</scope>
</reference>
<reference evidence="2" key="1">
    <citation type="submission" date="2012-09" db="EMBL/GenBank/DDBJ databases">
        <authorList>
            <person name="Martin A.A."/>
        </authorList>
    </citation>
    <scope>NUCLEOTIDE SEQUENCE</scope>
</reference>
<sequence>MGDEYEQLGPPGVAPPPGLGPPGAAPPPPPPGPPPPPPPQQREAQPPPAGGIKSLSSSRDQKVFEEKAIKTRLDLYVTKVLVNF</sequence>
<evidence type="ECO:0000256" key="1">
    <source>
        <dbReference type="SAM" id="MobiDB-lite"/>
    </source>
</evidence>
<evidence type="ECO:0000313" key="2">
    <source>
        <dbReference type="Proteomes" id="UP000035642"/>
    </source>
</evidence>
<dbReference type="Proteomes" id="UP000035642">
    <property type="component" value="Unassembled WGS sequence"/>
</dbReference>
<protein>
    <submittedName>
        <fullName evidence="3">Uncharacterized protein</fullName>
    </submittedName>
</protein>
<name>A0A0K0D2K9_ANGCA</name>
<feature type="region of interest" description="Disordered" evidence="1">
    <location>
        <begin position="1"/>
        <end position="61"/>
    </location>
</feature>
<feature type="compositionally biased region" description="Pro residues" evidence="1">
    <location>
        <begin position="12"/>
        <end position="49"/>
    </location>
</feature>
<keyword evidence="2" id="KW-1185">Reference proteome</keyword>
<organism evidence="2 3">
    <name type="scientific">Angiostrongylus cantonensis</name>
    <name type="common">Rat lungworm</name>
    <dbReference type="NCBI Taxonomy" id="6313"/>
    <lineage>
        <taxon>Eukaryota</taxon>
        <taxon>Metazoa</taxon>
        <taxon>Ecdysozoa</taxon>
        <taxon>Nematoda</taxon>
        <taxon>Chromadorea</taxon>
        <taxon>Rhabditida</taxon>
        <taxon>Rhabditina</taxon>
        <taxon>Rhabditomorpha</taxon>
        <taxon>Strongyloidea</taxon>
        <taxon>Metastrongylidae</taxon>
        <taxon>Angiostrongylus</taxon>
    </lineage>
</organism>
<dbReference type="WBParaSite" id="ACAC_0000430401-mRNA-1">
    <property type="protein sequence ID" value="ACAC_0000430401-mRNA-1"/>
    <property type="gene ID" value="ACAC_0000430401"/>
</dbReference>
<evidence type="ECO:0000313" key="3">
    <source>
        <dbReference type="WBParaSite" id="ACAC_0000430401-mRNA-1"/>
    </source>
</evidence>
<proteinExistence type="predicted"/>
<accession>A0A0K0D2K9</accession>
<dbReference type="AlphaFoldDB" id="A0A0K0D2K9"/>